<dbReference type="EMBL" id="FPJG01000006">
    <property type="protein sequence ID" value="SFW92005.1"/>
    <property type="molecule type" value="Genomic_DNA"/>
</dbReference>
<evidence type="ECO:0000259" key="4">
    <source>
        <dbReference type="Pfam" id="PF08719"/>
    </source>
</evidence>
<reference evidence="6" key="1">
    <citation type="submission" date="2016-11" db="EMBL/GenBank/DDBJ databases">
        <authorList>
            <person name="Varghese N."/>
            <person name="Submissions S."/>
        </authorList>
    </citation>
    <scope>NUCLEOTIDE SEQUENCE [LARGE SCALE GENOMIC DNA]</scope>
    <source>
        <strain evidence="6">DSM 44671</strain>
    </source>
</reference>
<feature type="domain" description="NADAR" evidence="4">
    <location>
        <begin position="1"/>
        <end position="116"/>
    </location>
</feature>
<evidence type="ECO:0000256" key="1">
    <source>
        <dbReference type="ARBA" id="ARBA00000022"/>
    </source>
</evidence>
<dbReference type="InterPro" id="IPR012816">
    <property type="entry name" value="NADAR"/>
</dbReference>
<accession>A0A1K1T7J7</accession>
<comment type="catalytic activity">
    <reaction evidence="2">
        <text>2,5-diamino-6-hydroxy-4-(5-phosphoribosylamino)-pyrimidine + H2O = 2,5,6-triamino-4-hydroxypyrimidine + D-ribose 5-phosphate</text>
        <dbReference type="Rhea" id="RHEA:23436"/>
        <dbReference type="ChEBI" id="CHEBI:15377"/>
        <dbReference type="ChEBI" id="CHEBI:58614"/>
        <dbReference type="ChEBI" id="CHEBI:78346"/>
        <dbReference type="ChEBI" id="CHEBI:137796"/>
    </reaction>
</comment>
<dbReference type="SUPFAM" id="SSF143990">
    <property type="entry name" value="YbiA-like"/>
    <property type="match status" value="1"/>
</dbReference>
<dbReference type="RefSeq" id="WP_072481355.1">
    <property type="nucleotide sequence ID" value="NZ_FPJG01000006.1"/>
</dbReference>
<keyword evidence="6" id="KW-1185">Reference proteome</keyword>
<gene>
    <name evidence="5" type="ORF">SAMN04489730_8312</name>
</gene>
<evidence type="ECO:0000256" key="3">
    <source>
        <dbReference type="SAM" id="MobiDB-lite"/>
    </source>
</evidence>
<evidence type="ECO:0000313" key="6">
    <source>
        <dbReference type="Proteomes" id="UP000182740"/>
    </source>
</evidence>
<comment type="catalytic activity">
    <reaction evidence="1">
        <text>5-amino-6-(5-phospho-D-ribosylamino)uracil + H2O = 5,6-diaminouracil + D-ribose 5-phosphate</text>
        <dbReference type="Rhea" id="RHEA:55020"/>
        <dbReference type="ChEBI" id="CHEBI:15377"/>
        <dbReference type="ChEBI" id="CHEBI:46252"/>
        <dbReference type="ChEBI" id="CHEBI:58453"/>
        <dbReference type="ChEBI" id="CHEBI:78346"/>
    </reaction>
</comment>
<dbReference type="AlphaFoldDB" id="A0A1K1T7J7"/>
<dbReference type="CDD" id="cd15457">
    <property type="entry name" value="NADAR"/>
    <property type="match status" value="1"/>
</dbReference>
<proteinExistence type="predicted"/>
<dbReference type="STRING" id="546364.SAMN04489730_8312"/>
<evidence type="ECO:0000313" key="5">
    <source>
        <dbReference type="EMBL" id="SFW92005.1"/>
    </source>
</evidence>
<evidence type="ECO:0000256" key="2">
    <source>
        <dbReference type="ARBA" id="ARBA00000751"/>
    </source>
</evidence>
<dbReference type="InterPro" id="IPR037238">
    <property type="entry name" value="YbiA-like_sf"/>
</dbReference>
<dbReference type="Gene3D" id="1.10.357.40">
    <property type="entry name" value="YbiA-like"/>
    <property type="match status" value="1"/>
</dbReference>
<dbReference type="Pfam" id="PF08719">
    <property type="entry name" value="NADAR"/>
    <property type="match status" value="1"/>
</dbReference>
<sequence>MMWRKAMLFGDEEVAAQVLTAVPPKQAKDFGRRVRRFDEATWVAHRYGIVVDGNAAKFGQHGEPGRYRASGAGRGEPGRPRVGIGLAADDPRAANPRAWRGLNLLGFALADVGAQLGSRGGSPAAR</sequence>
<feature type="region of interest" description="Disordered" evidence="3">
    <location>
        <begin position="61"/>
        <end position="82"/>
    </location>
</feature>
<name>A0A1K1T7J7_9PSEU</name>
<organism evidence="5 6">
    <name type="scientific">Amycolatopsis australiensis</name>
    <dbReference type="NCBI Taxonomy" id="546364"/>
    <lineage>
        <taxon>Bacteria</taxon>
        <taxon>Bacillati</taxon>
        <taxon>Actinomycetota</taxon>
        <taxon>Actinomycetes</taxon>
        <taxon>Pseudonocardiales</taxon>
        <taxon>Pseudonocardiaceae</taxon>
        <taxon>Amycolatopsis</taxon>
    </lineage>
</organism>
<dbReference type="OrthoDB" id="67297at2"/>
<protein>
    <recommendedName>
        <fullName evidence="4">NADAR domain-containing protein</fullName>
    </recommendedName>
</protein>
<dbReference type="Proteomes" id="UP000182740">
    <property type="component" value="Unassembled WGS sequence"/>
</dbReference>